<feature type="transmembrane region" description="Helical" evidence="9">
    <location>
        <begin position="358"/>
        <end position="378"/>
    </location>
</feature>
<feature type="transmembrane region" description="Helical" evidence="9">
    <location>
        <begin position="384"/>
        <end position="411"/>
    </location>
</feature>
<dbReference type="Pfam" id="PF03448">
    <property type="entry name" value="MgtE_N"/>
    <property type="match status" value="1"/>
</dbReference>
<evidence type="ECO:0000256" key="5">
    <source>
        <dbReference type="ARBA" id="ARBA00022842"/>
    </source>
</evidence>
<keyword evidence="9" id="KW-0479">Metal-binding</keyword>
<feature type="domain" description="CBS" evidence="10">
    <location>
        <begin position="136"/>
        <end position="198"/>
    </location>
</feature>
<dbReference type="SUPFAM" id="SSF54631">
    <property type="entry name" value="CBS-domain pair"/>
    <property type="match status" value="1"/>
</dbReference>
<dbReference type="Pfam" id="PF00571">
    <property type="entry name" value="CBS"/>
    <property type="match status" value="2"/>
</dbReference>
<evidence type="ECO:0000256" key="8">
    <source>
        <dbReference type="PROSITE-ProRule" id="PRU00703"/>
    </source>
</evidence>
<name>A0ABQ6A3Z7_9GAMM</name>
<evidence type="ECO:0000256" key="6">
    <source>
        <dbReference type="ARBA" id="ARBA00022989"/>
    </source>
</evidence>
<evidence type="ECO:0000259" key="10">
    <source>
        <dbReference type="PROSITE" id="PS51371"/>
    </source>
</evidence>
<keyword evidence="8" id="KW-0129">CBS domain</keyword>
<dbReference type="PANTHER" id="PTHR43773:SF1">
    <property type="entry name" value="MAGNESIUM TRANSPORTER MGTE"/>
    <property type="match status" value="1"/>
</dbReference>
<dbReference type="SMART" id="SM00116">
    <property type="entry name" value="CBS"/>
    <property type="match status" value="2"/>
</dbReference>
<evidence type="ECO:0000256" key="9">
    <source>
        <dbReference type="RuleBase" id="RU362011"/>
    </source>
</evidence>
<feature type="transmembrane region" description="Helical" evidence="9">
    <location>
        <begin position="423"/>
        <end position="446"/>
    </location>
</feature>
<dbReference type="RefSeq" id="WP_027850558.1">
    <property type="nucleotide sequence ID" value="NZ_BSOR01000039.1"/>
</dbReference>
<dbReference type="InterPro" id="IPR006668">
    <property type="entry name" value="Mg_transptr_MgtE_intracell_dom"/>
</dbReference>
<keyword evidence="9" id="KW-1003">Cell membrane</keyword>
<evidence type="ECO:0000256" key="3">
    <source>
        <dbReference type="ARBA" id="ARBA00022448"/>
    </source>
</evidence>
<dbReference type="InterPro" id="IPR038076">
    <property type="entry name" value="MgtE_N_sf"/>
</dbReference>
<keyword evidence="7 9" id="KW-0472">Membrane</keyword>
<dbReference type="PANTHER" id="PTHR43773">
    <property type="entry name" value="MAGNESIUM TRANSPORTER MGTE"/>
    <property type="match status" value="1"/>
</dbReference>
<protein>
    <recommendedName>
        <fullName evidence="9">Magnesium transporter MgtE</fullName>
    </recommendedName>
</protein>
<dbReference type="SUPFAM" id="SSF158791">
    <property type="entry name" value="MgtE N-terminal domain-like"/>
    <property type="match status" value="1"/>
</dbReference>
<dbReference type="Proteomes" id="UP001156682">
    <property type="component" value="Unassembled WGS sequence"/>
</dbReference>
<dbReference type="SUPFAM" id="SSF161093">
    <property type="entry name" value="MgtE membrane domain-like"/>
    <property type="match status" value="1"/>
</dbReference>
<feature type="transmembrane region" description="Helical" evidence="9">
    <location>
        <begin position="284"/>
        <end position="304"/>
    </location>
</feature>
<reference evidence="12" key="1">
    <citation type="journal article" date="2019" name="Int. J. Syst. Evol. Microbiol.">
        <title>The Global Catalogue of Microorganisms (GCM) 10K type strain sequencing project: providing services to taxonomists for standard genome sequencing and annotation.</title>
        <authorList>
            <consortium name="The Broad Institute Genomics Platform"/>
            <consortium name="The Broad Institute Genome Sequencing Center for Infectious Disease"/>
            <person name="Wu L."/>
            <person name="Ma J."/>
        </authorList>
    </citation>
    <scope>NUCLEOTIDE SEQUENCE [LARGE SCALE GENOMIC DNA]</scope>
    <source>
        <strain evidence="12">NBRC 100033</strain>
    </source>
</reference>
<comment type="function">
    <text evidence="9">Acts as a magnesium transporter.</text>
</comment>
<comment type="subunit">
    <text evidence="9">Homodimer.</text>
</comment>
<evidence type="ECO:0000256" key="4">
    <source>
        <dbReference type="ARBA" id="ARBA00022692"/>
    </source>
</evidence>
<proteinExistence type="inferred from homology"/>
<sequence>MISVEQVASLHKAMAEDDTLVLEQLVIDIQPADLAEFVRNQLPELGLKILTYLPLEARADVFGYLGVASQCALAEEMTEKGLSQLFVHMNSDERADLFNGLSEIKRQSILRRLAKEEREDIRRLASYEEGTTGSVMSSDYVTLMAGTDVAQALEVVRHTAPNAETIYQIFILNEKKQLVGVLSLRQLILAKPEALIDKEMTKELVSIHANETREEAARLISRYDLLALPVVDDNQCLVGIVTYDDAMDVAEAEATEDMHRGASIGPSNEGFGQASIRSLYTRRVNWLVLLVFANILSGAGIAFYEEMIEAYVVLVFFLPLLVASGGNAGSQASTLMIRGLATGDIAIKNWGRLFIRELIVASFLGLTMAVAIIGIGFWRGGIEIAQVVAYSMLAIVLVGSLIGLTLPFLLLKVGWDPATASGPLVTSIADIIGVLIYFAIATSILAF</sequence>
<dbReference type="InterPro" id="IPR006667">
    <property type="entry name" value="SLC41_membr_dom"/>
</dbReference>
<dbReference type="Gene3D" id="1.10.357.20">
    <property type="entry name" value="SLC41 divalent cation transporters, integral membrane domain"/>
    <property type="match status" value="1"/>
</dbReference>
<keyword evidence="4 9" id="KW-0812">Transmembrane</keyword>
<keyword evidence="6 9" id="KW-1133">Transmembrane helix</keyword>
<comment type="similarity">
    <text evidence="2 9">Belongs to the SLC41A transporter family.</text>
</comment>
<evidence type="ECO:0000256" key="2">
    <source>
        <dbReference type="ARBA" id="ARBA00009749"/>
    </source>
</evidence>
<dbReference type="Gene3D" id="1.25.60.10">
    <property type="entry name" value="MgtE N-terminal domain-like"/>
    <property type="match status" value="1"/>
</dbReference>
<comment type="caution">
    <text evidence="11">The sequence shown here is derived from an EMBL/GenBank/DDBJ whole genome shotgun (WGS) entry which is preliminary data.</text>
</comment>
<dbReference type="Gene3D" id="3.10.580.10">
    <property type="entry name" value="CBS-domain"/>
    <property type="match status" value="1"/>
</dbReference>
<feature type="transmembrane region" description="Helical" evidence="9">
    <location>
        <begin position="310"/>
        <end position="328"/>
    </location>
</feature>
<dbReference type="SMART" id="SM00924">
    <property type="entry name" value="MgtE_N"/>
    <property type="match status" value="1"/>
</dbReference>
<dbReference type="InterPro" id="IPR046342">
    <property type="entry name" value="CBS_dom_sf"/>
</dbReference>
<evidence type="ECO:0000313" key="12">
    <source>
        <dbReference type="Proteomes" id="UP001156682"/>
    </source>
</evidence>
<dbReference type="Pfam" id="PF01769">
    <property type="entry name" value="MgtE"/>
    <property type="match status" value="1"/>
</dbReference>
<dbReference type="PROSITE" id="PS51371">
    <property type="entry name" value="CBS"/>
    <property type="match status" value="2"/>
</dbReference>
<organism evidence="11 12">
    <name type="scientific">Marinospirillum insulare</name>
    <dbReference type="NCBI Taxonomy" id="217169"/>
    <lineage>
        <taxon>Bacteria</taxon>
        <taxon>Pseudomonadati</taxon>
        <taxon>Pseudomonadota</taxon>
        <taxon>Gammaproteobacteria</taxon>
        <taxon>Oceanospirillales</taxon>
        <taxon>Oceanospirillaceae</taxon>
        <taxon>Marinospirillum</taxon>
    </lineage>
</organism>
<comment type="subcellular location">
    <subcellularLocation>
        <location evidence="9">Cell membrane</location>
        <topology evidence="9">Multi-pass membrane protein</topology>
    </subcellularLocation>
    <subcellularLocation>
        <location evidence="1">Membrane</location>
        <topology evidence="1">Multi-pass membrane protein</topology>
    </subcellularLocation>
</comment>
<dbReference type="InterPro" id="IPR000644">
    <property type="entry name" value="CBS_dom"/>
</dbReference>
<dbReference type="EMBL" id="BSOR01000039">
    <property type="protein sequence ID" value="GLR64829.1"/>
    <property type="molecule type" value="Genomic_DNA"/>
</dbReference>
<feature type="domain" description="CBS" evidence="10">
    <location>
        <begin position="200"/>
        <end position="256"/>
    </location>
</feature>
<evidence type="ECO:0000256" key="7">
    <source>
        <dbReference type="ARBA" id="ARBA00023136"/>
    </source>
</evidence>
<keyword evidence="5 9" id="KW-0460">Magnesium</keyword>
<dbReference type="InterPro" id="IPR006669">
    <property type="entry name" value="MgtE_transporter"/>
</dbReference>
<keyword evidence="12" id="KW-1185">Reference proteome</keyword>
<keyword evidence="3 9" id="KW-0813">Transport</keyword>
<dbReference type="CDD" id="cd04606">
    <property type="entry name" value="CBS_pair_Mg_transporter"/>
    <property type="match status" value="1"/>
</dbReference>
<gene>
    <name evidence="11" type="ORF">GCM10007878_22670</name>
</gene>
<evidence type="ECO:0000313" key="11">
    <source>
        <dbReference type="EMBL" id="GLR64829.1"/>
    </source>
</evidence>
<dbReference type="NCBIfam" id="TIGR00400">
    <property type="entry name" value="mgtE"/>
    <property type="match status" value="1"/>
</dbReference>
<accession>A0ABQ6A3Z7</accession>
<evidence type="ECO:0000256" key="1">
    <source>
        <dbReference type="ARBA" id="ARBA00004141"/>
    </source>
</evidence>
<dbReference type="InterPro" id="IPR036739">
    <property type="entry name" value="SLC41_membr_dom_sf"/>
</dbReference>